<dbReference type="EMBL" id="JAKOEM010000033">
    <property type="protein sequence ID" value="MCG6560676.1"/>
    <property type="molecule type" value="Genomic_DNA"/>
</dbReference>
<organism evidence="2 3">
    <name type="scientific">Ruegeria alba</name>
    <dbReference type="NCBI Taxonomy" id="2916756"/>
    <lineage>
        <taxon>Bacteria</taxon>
        <taxon>Pseudomonadati</taxon>
        <taxon>Pseudomonadota</taxon>
        <taxon>Alphaproteobacteria</taxon>
        <taxon>Rhodobacterales</taxon>
        <taxon>Roseobacteraceae</taxon>
        <taxon>Ruegeria</taxon>
    </lineage>
</organism>
<sequence>MKQAFDGYTAEEVRGWVADLQLADALSVGRPLLWFSTNGAQVFPTAVIPARNAASTFEAAPMADVPGFTAETALGAMPLAEFIEHPESYTRGFIVIHEGKIVYETYPGMRPADFHITASASKVFASLVVDALIDEGLIDENEPIGTYVEGLKGSAWEQIAVVDVLDMATGLDAIDGPEYFADPNSIIARMLTAEMGNSDETMLEVMREAQPVAEPGAVFTYSSMATQALVFLVEGATGRPWADVFDARIWSKVRADGPMQAHLSPDGIALVHGFMSVGLRDLARFGMLYTDDWDQVATERVVTPEILERTRSPHRTREFYLAGPSGQNFMDRLGDQTVRTGGRQWDAIWDDGDFFKSGLNTQGIYVSPDRRVVIAYFSNDPNQTIQKYLRPLVTSGLFGN</sequence>
<proteinExistence type="predicted"/>
<dbReference type="PANTHER" id="PTHR43283:SF7">
    <property type="entry name" value="BETA-LACTAMASE-RELATED DOMAIN-CONTAINING PROTEIN"/>
    <property type="match status" value="1"/>
</dbReference>
<gene>
    <name evidence="2" type="ORF">MB818_20930</name>
</gene>
<reference evidence="2" key="1">
    <citation type="submission" date="2022-02" db="EMBL/GenBank/DDBJ databases">
        <title>The genome sequence of Ruegeria sp. 1NDH52C.</title>
        <authorList>
            <person name="Du J."/>
        </authorList>
    </citation>
    <scope>NUCLEOTIDE SEQUENCE</scope>
    <source>
        <strain evidence="2">1NDH52C</strain>
    </source>
</reference>
<dbReference type="RefSeq" id="WP_234163519.1">
    <property type="nucleotide sequence ID" value="NZ_JAKOEM010000033.1"/>
</dbReference>
<dbReference type="InterPro" id="IPR050789">
    <property type="entry name" value="Diverse_Enzym_Activities"/>
</dbReference>
<dbReference type="InterPro" id="IPR001466">
    <property type="entry name" value="Beta-lactam-related"/>
</dbReference>
<keyword evidence="3" id="KW-1185">Reference proteome</keyword>
<protein>
    <submittedName>
        <fullName evidence="2">Beta-lactamase family protein</fullName>
    </submittedName>
</protein>
<dbReference type="SUPFAM" id="SSF56601">
    <property type="entry name" value="beta-lactamase/transpeptidase-like"/>
    <property type="match status" value="1"/>
</dbReference>
<feature type="domain" description="Beta-lactamase-related" evidence="1">
    <location>
        <begin position="93"/>
        <end position="382"/>
    </location>
</feature>
<evidence type="ECO:0000313" key="3">
    <source>
        <dbReference type="Proteomes" id="UP001165279"/>
    </source>
</evidence>
<comment type="caution">
    <text evidence="2">The sequence shown here is derived from an EMBL/GenBank/DDBJ whole genome shotgun (WGS) entry which is preliminary data.</text>
</comment>
<dbReference type="Pfam" id="PF00144">
    <property type="entry name" value="Beta-lactamase"/>
    <property type="match status" value="1"/>
</dbReference>
<dbReference type="Gene3D" id="3.40.710.10">
    <property type="entry name" value="DD-peptidase/beta-lactamase superfamily"/>
    <property type="match status" value="1"/>
</dbReference>
<accession>A0ABS9P315</accession>
<evidence type="ECO:0000313" key="2">
    <source>
        <dbReference type="EMBL" id="MCG6560676.1"/>
    </source>
</evidence>
<name>A0ABS9P315_9RHOB</name>
<dbReference type="InterPro" id="IPR012338">
    <property type="entry name" value="Beta-lactam/transpept-like"/>
</dbReference>
<dbReference type="Proteomes" id="UP001165279">
    <property type="component" value="Unassembled WGS sequence"/>
</dbReference>
<evidence type="ECO:0000259" key="1">
    <source>
        <dbReference type="Pfam" id="PF00144"/>
    </source>
</evidence>
<dbReference type="PANTHER" id="PTHR43283">
    <property type="entry name" value="BETA-LACTAMASE-RELATED"/>
    <property type="match status" value="1"/>
</dbReference>